<dbReference type="EMBL" id="JAFIMR010000003">
    <property type="protein sequence ID" value="KAI1880438.1"/>
    <property type="molecule type" value="Genomic_DNA"/>
</dbReference>
<feature type="domain" description="Acyltransferase 3" evidence="2">
    <location>
        <begin position="88"/>
        <end position="492"/>
    </location>
</feature>
<dbReference type="AlphaFoldDB" id="A0A9P9WWQ7"/>
<feature type="transmembrane region" description="Helical" evidence="1">
    <location>
        <begin position="439"/>
        <end position="457"/>
    </location>
</feature>
<keyword evidence="1" id="KW-0472">Membrane</keyword>
<dbReference type="GO" id="GO:0016747">
    <property type="term" value="F:acyltransferase activity, transferring groups other than amino-acyl groups"/>
    <property type="evidence" value="ECO:0007669"/>
    <property type="project" value="InterPro"/>
</dbReference>
<evidence type="ECO:0000256" key="1">
    <source>
        <dbReference type="SAM" id="Phobius"/>
    </source>
</evidence>
<feature type="transmembrane region" description="Helical" evidence="1">
    <location>
        <begin position="358"/>
        <end position="377"/>
    </location>
</feature>
<organism evidence="3 4">
    <name type="scientific">Neoarthrinium moseri</name>
    <dbReference type="NCBI Taxonomy" id="1658444"/>
    <lineage>
        <taxon>Eukaryota</taxon>
        <taxon>Fungi</taxon>
        <taxon>Dikarya</taxon>
        <taxon>Ascomycota</taxon>
        <taxon>Pezizomycotina</taxon>
        <taxon>Sordariomycetes</taxon>
        <taxon>Xylariomycetidae</taxon>
        <taxon>Amphisphaeriales</taxon>
        <taxon>Apiosporaceae</taxon>
        <taxon>Neoarthrinium</taxon>
    </lineage>
</organism>
<dbReference type="InterPro" id="IPR050879">
    <property type="entry name" value="Acyltransferase_3"/>
</dbReference>
<feature type="transmembrane region" description="Helical" evidence="1">
    <location>
        <begin position="228"/>
        <end position="252"/>
    </location>
</feature>
<evidence type="ECO:0000259" key="2">
    <source>
        <dbReference type="Pfam" id="PF01757"/>
    </source>
</evidence>
<feature type="transmembrane region" description="Helical" evidence="1">
    <location>
        <begin position="477"/>
        <end position="496"/>
    </location>
</feature>
<sequence>MPNLDPLTPKLLEPHNEKEPEVEYYQIPHESIDDIEEAVPKNDAGQTPSWAQPNGGRSHRLWVLAPWFLAAMCGKATRKQSKVTSTTYMNGIRGLACIIVYSFHVVSYYYQAFANPWGAAPAELNYGISQLPFVRIVLAGKAMVCLFFVLSGFVLAYSPLRTISARLSNSSSNTRSSDDLIGKLCSSMVRRGIRLFMPLIVLASITCIVTWYYPIFPPGTWRDNNQTFWGHIMGYISLTLPVMDPYLWSVYAPTSFNHCWTLGVEYRGSMIIFMLCVAVADLGKRCRKLVIAVSALWALHFGHWEVFCFMAGMFLAELRFNPLSEDFAFLTSNRRSWQPAPIEDLGLESSVRDRRHQLFKTAFFSGLLVFAIFVMGWPQGGHQGVEPYNTLVGLVPILYQGNNDATVCFWGSVGGFLLLVACENLPWVQWLLSTPPMIYLGDISFSFYLLHWLIYLAPGVEILKLFGDFGWSTDASFYTMYVIVFAMIVVVADYYWRLVDEPSVALGRILFNKVKAQKNEE</sequence>
<reference evidence="3" key="1">
    <citation type="submission" date="2021-03" db="EMBL/GenBank/DDBJ databases">
        <title>Revisited historic fungal species revealed as producer of novel bioactive compounds through whole genome sequencing and comparative genomics.</title>
        <authorList>
            <person name="Vignolle G.A."/>
            <person name="Hochenegger N."/>
            <person name="Mach R.L."/>
            <person name="Mach-Aigner A.R."/>
            <person name="Javad Rahimi M."/>
            <person name="Salim K.A."/>
            <person name="Chan C.M."/>
            <person name="Lim L.B.L."/>
            <person name="Cai F."/>
            <person name="Druzhinina I.S."/>
            <person name="U'Ren J.M."/>
            <person name="Derntl C."/>
        </authorList>
    </citation>
    <scope>NUCLEOTIDE SEQUENCE</scope>
    <source>
        <strain evidence="3">TUCIM 5799</strain>
    </source>
</reference>
<feature type="transmembrane region" description="Helical" evidence="1">
    <location>
        <begin position="195"/>
        <end position="216"/>
    </location>
</feature>
<evidence type="ECO:0000313" key="3">
    <source>
        <dbReference type="EMBL" id="KAI1880438.1"/>
    </source>
</evidence>
<comment type="caution">
    <text evidence="3">The sequence shown here is derived from an EMBL/GenBank/DDBJ whole genome shotgun (WGS) entry which is preliminary data.</text>
</comment>
<keyword evidence="4" id="KW-1185">Reference proteome</keyword>
<dbReference type="InterPro" id="IPR002656">
    <property type="entry name" value="Acyl_transf_3_dom"/>
</dbReference>
<feature type="transmembrane region" description="Helical" evidence="1">
    <location>
        <begin position="90"/>
        <end position="113"/>
    </location>
</feature>
<feature type="transmembrane region" description="Helical" evidence="1">
    <location>
        <begin position="409"/>
        <end position="427"/>
    </location>
</feature>
<proteinExistence type="predicted"/>
<keyword evidence="1" id="KW-0812">Transmembrane</keyword>
<dbReference type="PANTHER" id="PTHR23028:SF134">
    <property type="entry name" value="PUTATIVE (AFU_ORTHOLOGUE AFUA_4G08520)-RELATED"/>
    <property type="match status" value="1"/>
</dbReference>
<protein>
    <recommendedName>
        <fullName evidence="2">Acyltransferase 3 domain-containing protein</fullName>
    </recommendedName>
</protein>
<dbReference type="PANTHER" id="PTHR23028">
    <property type="entry name" value="ACETYLTRANSFERASE"/>
    <property type="match status" value="1"/>
</dbReference>
<dbReference type="Proteomes" id="UP000829685">
    <property type="component" value="Unassembled WGS sequence"/>
</dbReference>
<gene>
    <name evidence="3" type="ORF">JX265_002059</name>
</gene>
<name>A0A9P9WWQ7_9PEZI</name>
<accession>A0A9P9WWQ7</accession>
<feature type="transmembrane region" description="Helical" evidence="1">
    <location>
        <begin position="133"/>
        <end position="157"/>
    </location>
</feature>
<dbReference type="Pfam" id="PF01757">
    <property type="entry name" value="Acyl_transf_3"/>
    <property type="match status" value="1"/>
</dbReference>
<keyword evidence="1" id="KW-1133">Transmembrane helix</keyword>
<evidence type="ECO:0000313" key="4">
    <source>
        <dbReference type="Proteomes" id="UP000829685"/>
    </source>
</evidence>